<dbReference type="GO" id="GO:0043139">
    <property type="term" value="F:5'-3' DNA helicase activity"/>
    <property type="evidence" value="ECO:0007669"/>
    <property type="project" value="TreeGrafter"/>
</dbReference>
<dbReference type="STRING" id="1097556.R4XE74"/>
<dbReference type="AlphaFoldDB" id="R4XE74"/>
<evidence type="ECO:0000259" key="5">
    <source>
        <dbReference type="Pfam" id="PF13087"/>
    </source>
</evidence>
<evidence type="ECO:0000313" key="6">
    <source>
        <dbReference type="EMBL" id="CCG82750.1"/>
    </source>
</evidence>
<dbReference type="GO" id="GO:0016787">
    <property type="term" value="F:hydrolase activity"/>
    <property type="evidence" value="ECO:0007669"/>
    <property type="project" value="UniProtKB-KW"/>
</dbReference>
<dbReference type="InterPro" id="IPR050534">
    <property type="entry name" value="Coronavir_polyprotein_1ab"/>
</dbReference>
<reference evidence="6 7" key="1">
    <citation type="journal article" date="2013" name="MBio">
        <title>Genome sequencing of the plant pathogen Taphrina deformans, the causal agent of peach leaf curl.</title>
        <authorList>
            <person name="Cisse O.H."/>
            <person name="Almeida J.M.G.C.F."/>
            <person name="Fonseca A."/>
            <person name="Kumar A.A."/>
            <person name="Salojaervi J."/>
            <person name="Overmyer K."/>
            <person name="Hauser P.M."/>
            <person name="Pagni M."/>
        </authorList>
    </citation>
    <scope>NUCLEOTIDE SEQUENCE [LARGE SCALE GENOMIC DNA]</scope>
    <source>
        <strain evidence="7">PYCC 5710 / ATCC 11124 / CBS 356.35 / IMI 108563 / JCM 9778 / NBRC 8474</strain>
    </source>
</reference>
<dbReference type="InterPro" id="IPR047187">
    <property type="entry name" value="SF1_C_Upf1"/>
</dbReference>
<evidence type="ECO:0000256" key="2">
    <source>
        <dbReference type="ARBA" id="ARBA00022801"/>
    </source>
</evidence>
<dbReference type="OrthoDB" id="2423195at2759"/>
<dbReference type="InterPro" id="IPR041679">
    <property type="entry name" value="DNA2/NAM7-like_C"/>
</dbReference>
<name>R4XE74_TAPDE</name>
<keyword evidence="7" id="KW-1185">Reference proteome</keyword>
<evidence type="ECO:0000256" key="3">
    <source>
        <dbReference type="ARBA" id="ARBA00022806"/>
    </source>
</evidence>
<gene>
    <name evidence="6" type="ORF">TAPDE_002891</name>
</gene>
<proteinExistence type="predicted"/>
<dbReference type="Proteomes" id="UP000013776">
    <property type="component" value="Unassembled WGS sequence"/>
</dbReference>
<keyword evidence="1" id="KW-0547">Nucleotide-binding</keyword>
<dbReference type="InterPro" id="IPR027417">
    <property type="entry name" value="P-loop_NTPase"/>
</dbReference>
<dbReference type="GO" id="GO:0005524">
    <property type="term" value="F:ATP binding"/>
    <property type="evidence" value="ECO:0007669"/>
    <property type="project" value="UniProtKB-KW"/>
</dbReference>
<dbReference type="PANTHER" id="PTHR43788:SF8">
    <property type="entry name" value="DNA-BINDING PROTEIN SMUBP-2"/>
    <property type="match status" value="1"/>
</dbReference>
<dbReference type="Gene3D" id="3.40.50.300">
    <property type="entry name" value="P-loop containing nucleotide triphosphate hydrolases"/>
    <property type="match status" value="1"/>
</dbReference>
<protein>
    <submittedName>
        <fullName evidence="6">Regulator of nonsense transcripts 1 homolog</fullName>
    </submittedName>
</protein>
<dbReference type="Pfam" id="PF13087">
    <property type="entry name" value="AAA_12"/>
    <property type="match status" value="1"/>
</dbReference>
<keyword evidence="3" id="KW-0347">Helicase</keyword>
<evidence type="ECO:0000256" key="1">
    <source>
        <dbReference type="ARBA" id="ARBA00022741"/>
    </source>
</evidence>
<evidence type="ECO:0000256" key="4">
    <source>
        <dbReference type="ARBA" id="ARBA00022840"/>
    </source>
</evidence>
<evidence type="ECO:0000313" key="7">
    <source>
        <dbReference type="Proteomes" id="UP000013776"/>
    </source>
</evidence>
<sequence>MVPSQLSYDSSLSACAQNVDSFSSTHSGSIPVRFIAHEGQEEAADVNAVTSWYNPSEIEIITEQVQEVMESSFGTLKPQDIAIMAPYREQVVRLRLALRKVQLSAVTVGTVEDYQGAEARVVIISVVRTQVRFLKQDKDHGVGILHEPRRSNVALTRAKELLIVVGNPVLMWDDNTWKNWLLFCKRNGTYTGLGSPEHSDEFANEYVPSSLENAFHDRQEHRPSLGSGSQNVEQYSDQAMLLAGDEAQEILDNLDF</sequence>
<dbReference type="SUPFAM" id="SSF52540">
    <property type="entry name" value="P-loop containing nucleoside triphosphate hydrolases"/>
    <property type="match status" value="1"/>
</dbReference>
<organism evidence="6 7">
    <name type="scientific">Taphrina deformans (strain PYCC 5710 / ATCC 11124 / CBS 356.35 / IMI 108563 / JCM 9778 / NBRC 8474)</name>
    <name type="common">Peach leaf curl fungus</name>
    <name type="synonym">Lalaria deformans</name>
    <dbReference type="NCBI Taxonomy" id="1097556"/>
    <lineage>
        <taxon>Eukaryota</taxon>
        <taxon>Fungi</taxon>
        <taxon>Dikarya</taxon>
        <taxon>Ascomycota</taxon>
        <taxon>Taphrinomycotina</taxon>
        <taxon>Taphrinomycetes</taxon>
        <taxon>Taphrinales</taxon>
        <taxon>Taphrinaceae</taxon>
        <taxon>Taphrina</taxon>
    </lineage>
</organism>
<dbReference type="CDD" id="cd18808">
    <property type="entry name" value="SF1_C_Upf1"/>
    <property type="match status" value="1"/>
</dbReference>
<feature type="domain" description="DNA2/NAM7 helicase-like C-terminal" evidence="5">
    <location>
        <begin position="2"/>
        <end position="167"/>
    </location>
</feature>
<dbReference type="EMBL" id="CAHR02000098">
    <property type="protein sequence ID" value="CCG82750.1"/>
    <property type="molecule type" value="Genomic_DNA"/>
</dbReference>
<dbReference type="PANTHER" id="PTHR43788">
    <property type="entry name" value="DNA2/NAM7 HELICASE FAMILY MEMBER"/>
    <property type="match status" value="1"/>
</dbReference>
<accession>R4XE74</accession>
<dbReference type="eggNOG" id="KOG1804">
    <property type="taxonomic scope" value="Eukaryota"/>
</dbReference>
<comment type="caution">
    <text evidence="6">The sequence shown here is derived from an EMBL/GenBank/DDBJ whole genome shotgun (WGS) entry which is preliminary data.</text>
</comment>
<keyword evidence="2" id="KW-0378">Hydrolase</keyword>
<keyword evidence="4" id="KW-0067">ATP-binding</keyword>